<dbReference type="RefSeq" id="WP_040451329.1">
    <property type="nucleotide sequence ID" value="NZ_CM011002.1"/>
</dbReference>
<dbReference type="Pfam" id="PF01451">
    <property type="entry name" value="LMWPc"/>
    <property type="match status" value="1"/>
</dbReference>
<dbReference type="EMBL" id="ACCU02000004">
    <property type="protein sequence ID" value="EEE47297.2"/>
    <property type="molecule type" value="Genomic_DNA"/>
</dbReference>
<protein>
    <submittedName>
        <fullName evidence="2">Protein-tyrosine-phosphatase</fullName>
    </submittedName>
</protein>
<evidence type="ECO:0000259" key="1">
    <source>
        <dbReference type="SMART" id="SM00226"/>
    </source>
</evidence>
<sequence length="151" mass="16038">MPKTTVLFVCPDNSLLGPMAEACLNARGSGLMRAFSAGLQPAAQISKNVSRLLSEHGVSAQGLSPKSIDVFLMPYAIVPDRIIYLSDVKAILQPSSWKGTTSSHWWSVTDGGALSDDFAACSGYLKRIWQAIDGLIDPSVPSELSTGNKVA</sequence>
<proteinExistence type="predicted"/>
<dbReference type="SUPFAM" id="SSF52788">
    <property type="entry name" value="Phosphotyrosine protein phosphatases I"/>
    <property type="match status" value="1"/>
</dbReference>
<dbReference type="AlphaFoldDB" id="A0A5E8H3R9"/>
<feature type="domain" description="Phosphotyrosine protein phosphatase I" evidence="1">
    <location>
        <begin position="4"/>
        <end position="138"/>
    </location>
</feature>
<organism evidence="2 3">
    <name type="scientific">Roseibium alexandrii (strain DSM 17067 / NCIMB 14079 / DFL-11)</name>
    <name type="common">Labrenzia alexandrii</name>
    <dbReference type="NCBI Taxonomy" id="244592"/>
    <lineage>
        <taxon>Bacteria</taxon>
        <taxon>Pseudomonadati</taxon>
        <taxon>Pseudomonadota</taxon>
        <taxon>Alphaproteobacteria</taxon>
        <taxon>Hyphomicrobiales</taxon>
        <taxon>Stappiaceae</taxon>
        <taxon>Roseibium</taxon>
    </lineage>
</organism>
<reference evidence="2 3" key="1">
    <citation type="submission" date="2008-01" db="EMBL/GenBank/DDBJ databases">
        <authorList>
            <person name="Wagner-Dobler I."/>
            <person name="Ferriera S."/>
            <person name="Johnson J."/>
            <person name="Kravitz S."/>
            <person name="Beeson K."/>
            <person name="Sutton G."/>
            <person name="Rogers Y.-H."/>
            <person name="Friedman R."/>
            <person name="Frazier M."/>
            <person name="Venter J.C."/>
        </authorList>
    </citation>
    <scope>NUCLEOTIDE SEQUENCE [LARGE SCALE GENOMIC DNA]</scope>
    <source>
        <strain evidence="3">DSM 17067 / NCIMB 14079 / DFL-11</strain>
    </source>
</reference>
<comment type="caution">
    <text evidence="2">The sequence shown here is derived from an EMBL/GenBank/DDBJ whole genome shotgun (WGS) entry which is preliminary data.</text>
</comment>
<reference evidence="2 3" key="2">
    <citation type="submission" date="2013-04" db="EMBL/GenBank/DDBJ databases">
        <authorList>
            <person name="Fiebig A."/>
            <person name="Pradella S."/>
            <person name="Wagner-Doebler I."/>
        </authorList>
    </citation>
    <scope>NUCLEOTIDE SEQUENCE [LARGE SCALE GENOMIC DNA]</scope>
    <source>
        <strain evidence="3">DSM 17067 / NCIMB 14079 / DFL-11</strain>
    </source>
</reference>
<gene>
    <name evidence="2" type="ORF">SADFL11_4586</name>
</gene>
<accession>A0A5E8H3R9</accession>
<evidence type="ECO:0000313" key="2">
    <source>
        <dbReference type="EMBL" id="EEE47297.2"/>
    </source>
</evidence>
<evidence type="ECO:0000313" key="3">
    <source>
        <dbReference type="Proteomes" id="UP000004703"/>
    </source>
</evidence>
<dbReference type="InterPro" id="IPR023485">
    <property type="entry name" value="Ptyr_pPase"/>
</dbReference>
<dbReference type="Gene3D" id="3.40.50.2300">
    <property type="match status" value="1"/>
</dbReference>
<dbReference type="InterPro" id="IPR036196">
    <property type="entry name" value="Ptyr_pPase_sf"/>
</dbReference>
<dbReference type="SMART" id="SM00226">
    <property type="entry name" value="LMWPc"/>
    <property type="match status" value="1"/>
</dbReference>
<name>A0A5E8H3R9_ROSAD</name>
<dbReference type="Proteomes" id="UP000004703">
    <property type="component" value="Chromosome"/>
</dbReference>